<dbReference type="InterPro" id="IPR036280">
    <property type="entry name" value="Multihaem_cyt_sf"/>
</dbReference>
<evidence type="ECO:0000313" key="3">
    <source>
        <dbReference type="Proteomes" id="UP001371305"/>
    </source>
</evidence>
<keyword evidence="3" id="KW-1185">Reference proteome</keyword>
<comment type="caution">
    <text evidence="2">The sequence shown here is derived from an EMBL/GenBank/DDBJ whole genome shotgun (WGS) entry which is preliminary data.</text>
</comment>
<feature type="chain" id="PRO_5045766483" description="Cytochrome c domain-containing protein" evidence="1">
    <location>
        <begin position="25"/>
        <end position="198"/>
    </location>
</feature>
<organism evidence="2 3">
    <name type="scientific">Luteolibacter soli</name>
    <dbReference type="NCBI Taxonomy" id="3135280"/>
    <lineage>
        <taxon>Bacteria</taxon>
        <taxon>Pseudomonadati</taxon>
        <taxon>Verrucomicrobiota</taxon>
        <taxon>Verrucomicrobiia</taxon>
        <taxon>Verrucomicrobiales</taxon>
        <taxon>Verrucomicrobiaceae</taxon>
        <taxon>Luteolibacter</taxon>
    </lineage>
</organism>
<dbReference type="RefSeq" id="WP_341402793.1">
    <property type="nucleotide sequence ID" value="NZ_JBBUKT010000001.1"/>
</dbReference>
<protein>
    <recommendedName>
        <fullName evidence="4">Cytochrome c domain-containing protein</fullName>
    </recommendedName>
</protein>
<reference evidence="2 3" key="1">
    <citation type="submission" date="2024-04" db="EMBL/GenBank/DDBJ databases">
        <title>Luteolibacter sp. isolated from soil.</title>
        <authorList>
            <person name="An J."/>
        </authorList>
    </citation>
    <scope>NUCLEOTIDE SEQUENCE [LARGE SCALE GENOMIC DNA]</scope>
    <source>
        <strain evidence="2 3">Y139</strain>
    </source>
</reference>
<dbReference type="SUPFAM" id="SSF48695">
    <property type="entry name" value="Multiheme cytochromes"/>
    <property type="match status" value="1"/>
</dbReference>
<evidence type="ECO:0000313" key="2">
    <source>
        <dbReference type="EMBL" id="MEK7949376.1"/>
    </source>
</evidence>
<feature type="signal peptide" evidence="1">
    <location>
        <begin position="1"/>
        <end position="24"/>
    </location>
</feature>
<proteinExistence type="predicted"/>
<gene>
    <name evidence="2" type="ORF">WKV53_02650</name>
</gene>
<accession>A0ABU9ANU2</accession>
<sequence length="198" mass="21798">MNAKSTISLLGATAVILGSYTFHAFGQDEVKPKTKDPAVSKAAFREVYKVLMHPRCMNCHPAGKAPLQGDDSHPHAMNVTAGPEGKGIYALKCANCHQQANLPGNNMPPGNPNWHLPPRNMPMVFEGKSPTELATQLKDPKKNGGKDLEQLFHHVNEDKLVLWGWNPGDGRTLPPLTHEEFTKQFRLWLDHGAEVPDA</sequence>
<keyword evidence="1" id="KW-0732">Signal</keyword>
<name>A0ABU9ANU2_9BACT</name>
<dbReference type="Proteomes" id="UP001371305">
    <property type="component" value="Unassembled WGS sequence"/>
</dbReference>
<evidence type="ECO:0008006" key="4">
    <source>
        <dbReference type="Google" id="ProtNLM"/>
    </source>
</evidence>
<evidence type="ECO:0000256" key="1">
    <source>
        <dbReference type="SAM" id="SignalP"/>
    </source>
</evidence>
<dbReference type="EMBL" id="JBBUKT010000001">
    <property type="protein sequence ID" value="MEK7949376.1"/>
    <property type="molecule type" value="Genomic_DNA"/>
</dbReference>